<comment type="caution">
    <text evidence="2">The sequence shown here is derived from an EMBL/GenBank/DDBJ whole genome shotgun (WGS) entry which is preliminary data.</text>
</comment>
<accession>A0AAV2QLY9</accession>
<gene>
    <name evidence="2" type="ORF">MNOR_LOCUS14631</name>
</gene>
<evidence type="ECO:0000313" key="3">
    <source>
        <dbReference type="Proteomes" id="UP001497623"/>
    </source>
</evidence>
<evidence type="ECO:0000256" key="1">
    <source>
        <dbReference type="SAM" id="Coils"/>
    </source>
</evidence>
<feature type="non-terminal residue" evidence="2">
    <location>
        <position position="241"/>
    </location>
</feature>
<feature type="non-terminal residue" evidence="2">
    <location>
        <position position="1"/>
    </location>
</feature>
<dbReference type="PANTHER" id="PTHR34343">
    <property type="entry name" value="SEROLOGICALLY DEFINED COLON CANCER ANTIGEN 8"/>
    <property type="match status" value="1"/>
</dbReference>
<dbReference type="GO" id="GO:0005814">
    <property type="term" value="C:centriole"/>
    <property type="evidence" value="ECO:0007669"/>
    <property type="project" value="TreeGrafter"/>
</dbReference>
<dbReference type="EMBL" id="CAXKWB010008829">
    <property type="protein sequence ID" value="CAL4092653.1"/>
    <property type="molecule type" value="Genomic_DNA"/>
</dbReference>
<dbReference type="GO" id="GO:0001764">
    <property type="term" value="P:neuron migration"/>
    <property type="evidence" value="ECO:0007669"/>
    <property type="project" value="TreeGrafter"/>
</dbReference>
<dbReference type="PANTHER" id="PTHR34343:SF1">
    <property type="entry name" value="SEROLOGICALLY DEFINED COLON CANCER ANTIGEN 8"/>
    <property type="match status" value="1"/>
</dbReference>
<protein>
    <submittedName>
        <fullName evidence="2">Uncharacterized protein</fullName>
    </submittedName>
</protein>
<dbReference type="GO" id="GO:0007098">
    <property type="term" value="P:centrosome cycle"/>
    <property type="evidence" value="ECO:0007669"/>
    <property type="project" value="InterPro"/>
</dbReference>
<keyword evidence="3" id="KW-1185">Reference proteome</keyword>
<evidence type="ECO:0000313" key="2">
    <source>
        <dbReference type="EMBL" id="CAL4092653.1"/>
    </source>
</evidence>
<dbReference type="AlphaFoldDB" id="A0AAV2QLY9"/>
<feature type="coiled-coil region" evidence="1">
    <location>
        <begin position="98"/>
        <end position="211"/>
    </location>
</feature>
<sequence>LPRMHNTRVQVVDTARYQKAVSRLKHLLYDAGVDKTHSYHMGPTDAENLTHNYKKYKYSHYSDGMTLPTEVNAEYQPAARSSRVDGGIKVSAGLLELLHRQEDLIVQLEKENDFLKKELLALTDNVKELGEENENLRRRLTNNLKEIMAQGESEMGSIDEEVDFSMSRLKKECLDLQEQVAALESTVGKLRSKEQEALDKLQQALKLAQDTHIYTTQVQSGSEAAIDEMASQLAVAKTEAQ</sequence>
<organism evidence="2 3">
    <name type="scientific">Meganyctiphanes norvegica</name>
    <name type="common">Northern krill</name>
    <name type="synonym">Thysanopoda norvegica</name>
    <dbReference type="NCBI Taxonomy" id="48144"/>
    <lineage>
        <taxon>Eukaryota</taxon>
        <taxon>Metazoa</taxon>
        <taxon>Ecdysozoa</taxon>
        <taxon>Arthropoda</taxon>
        <taxon>Crustacea</taxon>
        <taxon>Multicrustacea</taxon>
        <taxon>Malacostraca</taxon>
        <taxon>Eumalacostraca</taxon>
        <taxon>Eucarida</taxon>
        <taxon>Euphausiacea</taxon>
        <taxon>Euphausiidae</taxon>
        <taxon>Meganyctiphanes</taxon>
    </lineage>
</organism>
<dbReference type="GO" id="GO:0035148">
    <property type="term" value="P:tube formation"/>
    <property type="evidence" value="ECO:0007669"/>
    <property type="project" value="TreeGrafter"/>
</dbReference>
<dbReference type="InterPro" id="IPR031887">
    <property type="entry name" value="SDCCAG8"/>
</dbReference>
<keyword evidence="1" id="KW-0175">Coiled coil</keyword>
<dbReference type="GO" id="GO:0030010">
    <property type="term" value="P:establishment of cell polarity"/>
    <property type="evidence" value="ECO:0007669"/>
    <property type="project" value="TreeGrafter"/>
</dbReference>
<dbReference type="GO" id="GO:0005813">
    <property type="term" value="C:centrosome"/>
    <property type="evidence" value="ECO:0007669"/>
    <property type="project" value="InterPro"/>
</dbReference>
<proteinExistence type="predicted"/>
<dbReference type="Proteomes" id="UP001497623">
    <property type="component" value="Unassembled WGS sequence"/>
</dbReference>
<name>A0AAV2QLY9_MEGNR</name>
<reference evidence="2 3" key="1">
    <citation type="submission" date="2024-05" db="EMBL/GenBank/DDBJ databases">
        <authorList>
            <person name="Wallberg A."/>
        </authorList>
    </citation>
    <scope>NUCLEOTIDE SEQUENCE [LARGE SCALE GENOMIC DNA]</scope>
</reference>